<evidence type="ECO:0000313" key="3">
    <source>
        <dbReference type="Proteomes" id="UP000283530"/>
    </source>
</evidence>
<dbReference type="OrthoDB" id="1937463at2759"/>
<dbReference type="STRING" id="337451.A0A443PLT5"/>
<feature type="compositionally biased region" description="Polar residues" evidence="1">
    <location>
        <begin position="154"/>
        <end position="175"/>
    </location>
</feature>
<dbReference type="Pfam" id="PF04032">
    <property type="entry name" value="Rpr2"/>
    <property type="match status" value="1"/>
</dbReference>
<dbReference type="GO" id="GO:0006396">
    <property type="term" value="P:RNA processing"/>
    <property type="evidence" value="ECO:0007669"/>
    <property type="project" value="InterPro"/>
</dbReference>
<protein>
    <submittedName>
        <fullName evidence="2">RNAse P</fullName>
    </submittedName>
</protein>
<accession>A0A443PLT5</accession>
<proteinExistence type="predicted"/>
<evidence type="ECO:0000313" key="2">
    <source>
        <dbReference type="EMBL" id="RWR91761.1"/>
    </source>
</evidence>
<feature type="region of interest" description="Disordered" evidence="1">
    <location>
        <begin position="145"/>
        <end position="183"/>
    </location>
</feature>
<feature type="region of interest" description="Disordered" evidence="1">
    <location>
        <begin position="1"/>
        <end position="34"/>
    </location>
</feature>
<sequence length="297" mass="32176">MARNKGKTNASTPGSGHQNLGTLREEKSGKRNTKVVTKKSYSSMLRMQHLQNLATWASGTALIPPLGALFGHRLAASAESLGTPLDPSLFPCQRCETILQPGCNCTVRIEKNTAKRCRRNKLSVPSQNNVVYTCHFCSHRNLKRGTPKGHMKEISSSNPKLTSASKPGSMDQKSASIDKDGDTKEEIISLKSNIISESNSDNAMKGQAIREIATESNPVTPFTKVGNVLPENRKNSGLGSNKISRADKSSSTAETGKATSGSSKRKRKGWSSLKEIAENMERQNTSSIGNLTVPFFL</sequence>
<dbReference type="InterPro" id="IPR007175">
    <property type="entry name" value="Rpr2/Snm1/Rpp21"/>
</dbReference>
<keyword evidence="3" id="KW-1185">Reference proteome</keyword>
<evidence type="ECO:0000256" key="1">
    <source>
        <dbReference type="SAM" id="MobiDB-lite"/>
    </source>
</evidence>
<feature type="region of interest" description="Disordered" evidence="1">
    <location>
        <begin position="219"/>
        <end position="278"/>
    </location>
</feature>
<comment type="caution">
    <text evidence="2">The sequence shown here is derived from an EMBL/GenBank/DDBJ whole genome shotgun (WGS) entry which is preliminary data.</text>
</comment>
<dbReference type="PANTHER" id="PTHR36072">
    <property type="entry name" value="OS01G0541600 PROTEIN"/>
    <property type="match status" value="1"/>
</dbReference>
<name>A0A443PLT5_9MAGN</name>
<dbReference type="Gene3D" id="6.20.50.20">
    <property type="match status" value="1"/>
</dbReference>
<feature type="compositionally biased region" description="Polar residues" evidence="1">
    <location>
        <begin position="235"/>
        <end position="254"/>
    </location>
</feature>
<dbReference type="PANTHER" id="PTHR36072:SF2">
    <property type="entry name" value="OS01G0531000 PROTEIN"/>
    <property type="match status" value="1"/>
</dbReference>
<gene>
    <name evidence="2" type="ORF">CKAN_02093400</name>
</gene>
<organism evidence="2 3">
    <name type="scientific">Cinnamomum micranthum f. kanehirae</name>
    <dbReference type="NCBI Taxonomy" id="337451"/>
    <lineage>
        <taxon>Eukaryota</taxon>
        <taxon>Viridiplantae</taxon>
        <taxon>Streptophyta</taxon>
        <taxon>Embryophyta</taxon>
        <taxon>Tracheophyta</taxon>
        <taxon>Spermatophyta</taxon>
        <taxon>Magnoliopsida</taxon>
        <taxon>Magnoliidae</taxon>
        <taxon>Laurales</taxon>
        <taxon>Lauraceae</taxon>
        <taxon>Cinnamomum</taxon>
    </lineage>
</organism>
<reference evidence="2 3" key="1">
    <citation type="journal article" date="2019" name="Nat. Plants">
        <title>Stout camphor tree genome fills gaps in understanding of flowering plant genome evolution.</title>
        <authorList>
            <person name="Chaw S.M."/>
            <person name="Liu Y.C."/>
            <person name="Wu Y.W."/>
            <person name="Wang H.Y."/>
            <person name="Lin C.I."/>
            <person name="Wu C.S."/>
            <person name="Ke H.M."/>
            <person name="Chang L.Y."/>
            <person name="Hsu C.Y."/>
            <person name="Yang H.T."/>
            <person name="Sudianto E."/>
            <person name="Hsu M.H."/>
            <person name="Wu K.P."/>
            <person name="Wang L.N."/>
            <person name="Leebens-Mack J.H."/>
            <person name="Tsai I.J."/>
        </authorList>
    </citation>
    <scope>NUCLEOTIDE SEQUENCE [LARGE SCALE GENOMIC DNA]</scope>
    <source>
        <strain evidence="3">cv. Chaw 1501</strain>
        <tissue evidence="2">Young leaves</tissue>
    </source>
</reference>
<feature type="compositionally biased region" description="Polar residues" evidence="1">
    <location>
        <begin position="7"/>
        <end position="21"/>
    </location>
</feature>
<dbReference type="EMBL" id="QPKB01000009">
    <property type="protein sequence ID" value="RWR91761.1"/>
    <property type="molecule type" value="Genomic_DNA"/>
</dbReference>
<dbReference type="AlphaFoldDB" id="A0A443PLT5"/>
<dbReference type="Proteomes" id="UP000283530">
    <property type="component" value="Unassembled WGS sequence"/>
</dbReference>